<keyword evidence="4 8" id="KW-0831">Ubiquinone biosynthesis</keyword>
<organism evidence="11 12">
    <name type="scientific">Polyplax serrata</name>
    <name type="common">Common mouse louse</name>
    <dbReference type="NCBI Taxonomy" id="468196"/>
    <lineage>
        <taxon>Eukaryota</taxon>
        <taxon>Metazoa</taxon>
        <taxon>Ecdysozoa</taxon>
        <taxon>Arthropoda</taxon>
        <taxon>Hexapoda</taxon>
        <taxon>Insecta</taxon>
        <taxon>Pterygota</taxon>
        <taxon>Neoptera</taxon>
        <taxon>Paraneoptera</taxon>
        <taxon>Psocodea</taxon>
        <taxon>Troctomorpha</taxon>
        <taxon>Phthiraptera</taxon>
        <taxon>Anoplura</taxon>
        <taxon>Polyplacidae</taxon>
        <taxon>Polyplax</taxon>
    </lineage>
</organism>
<evidence type="ECO:0000256" key="6">
    <source>
        <dbReference type="ARBA" id="ARBA00023121"/>
    </source>
</evidence>
<dbReference type="InterPro" id="IPR012762">
    <property type="entry name" value="Ubiq_biosynth_COQ9"/>
</dbReference>
<dbReference type="Gene3D" id="1.10.357.10">
    <property type="entry name" value="Tetracycline Repressor, domain 2"/>
    <property type="match status" value="1"/>
</dbReference>
<dbReference type="PANTHER" id="PTHR21427">
    <property type="entry name" value="UBIQUINONE BIOSYNTHESIS PROTEIN COQ9, MITOCHONDRIAL"/>
    <property type="match status" value="1"/>
</dbReference>
<gene>
    <name evidence="11" type="ORF">RUM43_000753</name>
</gene>
<name>A0AAN8XQY2_POLSC</name>
<protein>
    <recommendedName>
        <fullName evidence="8">Ubiquinone biosynthesis protein</fullName>
    </recommendedName>
</protein>
<sequence>MASQSQVPEKFIEEVLRRLEANDFSAAVNLFESDKNQTYLKNNCWDLIPELCKNITKEAKEKNEGLATCSESLLCKLAAEANPEEAVLEFLDQMDEADPVKFDVILKLLKILLCRDMSQRLKSLEWTLNSIRSYVEQFSNDEMFDDIDAQENEENLSNDAEIAELINIMNSIILFYEHFANKVTESQEGCELQLLITSRVLQMFDILLPYVKLESVPSLMPIKLRMQTLILELISNPMILLEFLFYRAMNVVKPKCKSDEPSQKIDLNDLSVDNISDLDVEKNLTPFEDTTIISDLAYGMFFYSLLSETEHEQSKLPMVYNPKYIMLSLIYVTVPFFEKKRNITISNGLNFLNILLNKLCDTLERSDLYFSSHKAILIHLNHIMIFSQNAENRKLALTCFKKYINCFDWEGRYFLLLRLRSHVTHPGTLGFLTVLLKEFVSSFMDIPVTSQTHHKFVKYYRGKLLFDIIKQYCFLTDGSGTDLVENADHIISALNALLYLIIRDKKNVTDIKRFIKRIKIDFLNPLKDGVSKSRTYYKMKLKELESDEKGGNSSKGSLNGNTSEVELQLSVNSETLPKLTKEQQKTAYHSCINAVDLIDLLLNRVLDHGSTNFILPFSGLRGFYRTRYYCIKSEGTGNQNDKETEDQQYDSNIRENILSASLQFVPSLGWSKDAISNGAQSLGYPGITNGIFPNGGADLINYFYVRCNQKLKDHMMEITSKPEHLAEPKEFIKNSVEFRLRMIIPYIKKWPQAIAIMSSPPNVPVALANLLALSDDICFFAGDKSVDFNWYIRRIGVSGIYKVTELYMIQDQSTDFEETWKFLDRRLTEAVQVQQMISSGSEATTVAKDVVSAAFTTARNILHLNDPR</sequence>
<evidence type="ECO:0000256" key="1">
    <source>
        <dbReference type="ARBA" id="ARBA00004173"/>
    </source>
</evidence>
<evidence type="ECO:0000256" key="7">
    <source>
        <dbReference type="ARBA" id="ARBA00023128"/>
    </source>
</evidence>
<comment type="function">
    <text evidence="8">Membrane-associated protein that warps the membrane surface to access and bind aromatic isoprenes with high specificity, including ubiquinone (CoQ) isoprene intermediates and presents them directly to Coq7, therefore facilitating the Coq7-mediated hydroxylase step. Participates in the biosynthesis of coenzyme Q, also named ubiquinone, an essential lipid-soluble electron transporter for aerobic cellular respiration.</text>
</comment>
<evidence type="ECO:0000259" key="9">
    <source>
        <dbReference type="Pfam" id="PF08511"/>
    </source>
</evidence>
<dbReference type="AlphaFoldDB" id="A0AAN8XQY2"/>
<dbReference type="Pfam" id="PF08511">
    <property type="entry name" value="COQ9"/>
    <property type="match status" value="1"/>
</dbReference>
<keyword evidence="6 8" id="KW-0446">Lipid-binding</keyword>
<feature type="domain" description="Ubiquinone biosynthesis protein COQ9 HTH" evidence="10">
    <location>
        <begin position="653"/>
        <end position="680"/>
    </location>
</feature>
<comment type="subcellular location">
    <subcellularLocation>
        <location evidence="1 8">Mitochondrion</location>
    </subcellularLocation>
</comment>
<dbReference type="GO" id="GO:0006744">
    <property type="term" value="P:ubiquinone biosynthetic process"/>
    <property type="evidence" value="ECO:0007669"/>
    <property type="project" value="UniProtKB-UniRule"/>
</dbReference>
<dbReference type="NCBIfam" id="TIGR02396">
    <property type="entry name" value="diverge_rpsU"/>
    <property type="match status" value="1"/>
</dbReference>
<evidence type="ECO:0000256" key="5">
    <source>
        <dbReference type="ARBA" id="ARBA00022946"/>
    </source>
</evidence>
<dbReference type="PANTHER" id="PTHR21427:SF19">
    <property type="entry name" value="UBIQUINONE BIOSYNTHESIS PROTEIN COQ9, MITOCHONDRIAL"/>
    <property type="match status" value="1"/>
</dbReference>
<evidence type="ECO:0000256" key="3">
    <source>
        <dbReference type="ARBA" id="ARBA00010766"/>
    </source>
</evidence>
<evidence type="ECO:0000259" key="10">
    <source>
        <dbReference type="Pfam" id="PF21392"/>
    </source>
</evidence>
<dbReference type="EMBL" id="JAWJWE010000001">
    <property type="protein sequence ID" value="KAK6644486.1"/>
    <property type="molecule type" value="Genomic_DNA"/>
</dbReference>
<accession>A0AAN8XQY2</accession>
<comment type="pathway">
    <text evidence="2 8">Cofactor biosynthesis; ubiquinone biosynthesis.</text>
</comment>
<feature type="domain" description="COQ9 C-terminal" evidence="9">
    <location>
        <begin position="763"/>
        <end position="833"/>
    </location>
</feature>
<proteinExistence type="inferred from homology"/>
<dbReference type="InterPro" id="IPR013718">
    <property type="entry name" value="COQ9_C"/>
</dbReference>
<evidence type="ECO:0000256" key="4">
    <source>
        <dbReference type="ARBA" id="ARBA00022688"/>
    </source>
</evidence>
<evidence type="ECO:0000313" key="11">
    <source>
        <dbReference type="EMBL" id="KAK6644486.1"/>
    </source>
</evidence>
<dbReference type="GO" id="GO:0005743">
    <property type="term" value="C:mitochondrial inner membrane"/>
    <property type="evidence" value="ECO:0007669"/>
    <property type="project" value="TreeGrafter"/>
</dbReference>
<evidence type="ECO:0000313" key="12">
    <source>
        <dbReference type="Proteomes" id="UP001372834"/>
    </source>
</evidence>
<keyword evidence="5" id="KW-0809">Transit peptide</keyword>
<dbReference type="InterPro" id="IPR048674">
    <property type="entry name" value="COQ9_HTH"/>
</dbReference>
<dbReference type="Pfam" id="PF21392">
    <property type="entry name" value="COQ9_N"/>
    <property type="match status" value="1"/>
</dbReference>
<dbReference type="Proteomes" id="UP001372834">
    <property type="component" value="Unassembled WGS sequence"/>
</dbReference>
<reference evidence="11 12" key="1">
    <citation type="submission" date="2023-10" db="EMBL/GenBank/DDBJ databases">
        <title>Genomes of two closely related lineages of the louse Polyplax serrata with different host specificities.</title>
        <authorList>
            <person name="Martinu J."/>
            <person name="Tarabai H."/>
            <person name="Stefka J."/>
            <person name="Hypsa V."/>
        </authorList>
    </citation>
    <scope>NUCLEOTIDE SEQUENCE [LARGE SCALE GENOMIC DNA]</scope>
    <source>
        <strain evidence="11">HR10_N</strain>
    </source>
</reference>
<comment type="caution">
    <text evidence="11">The sequence shown here is derived from an EMBL/GenBank/DDBJ whole genome shotgun (WGS) entry which is preliminary data.</text>
</comment>
<evidence type="ECO:0000256" key="2">
    <source>
        <dbReference type="ARBA" id="ARBA00004749"/>
    </source>
</evidence>
<comment type="similarity">
    <text evidence="3 8">Belongs to the COQ9 family.</text>
</comment>
<evidence type="ECO:0000256" key="8">
    <source>
        <dbReference type="RuleBase" id="RU366063"/>
    </source>
</evidence>
<dbReference type="GO" id="GO:0008289">
    <property type="term" value="F:lipid binding"/>
    <property type="evidence" value="ECO:0007669"/>
    <property type="project" value="UniProtKB-UniRule"/>
</dbReference>
<dbReference type="FunFam" id="1.10.357.10:FF:000004">
    <property type="entry name" value="Ubiquinone biosynthesis protein COQ9, mitochondrial"/>
    <property type="match status" value="1"/>
</dbReference>
<keyword evidence="7 8" id="KW-0496">Mitochondrion</keyword>